<name>A0A9X4AH26_9BACI</name>
<evidence type="ECO:0000313" key="2">
    <source>
        <dbReference type="Proteomes" id="UP001145072"/>
    </source>
</evidence>
<dbReference type="Pfam" id="PF22116">
    <property type="entry name" value="DUF6944"/>
    <property type="match status" value="1"/>
</dbReference>
<sequence length="177" mass="18731">MEKESNVILGTWMEAIGTIVAAVGSTPYKNISKELLNDLNLVGNVMQGTGNAIMADSIDNQTLNKIGAEIQAIGNTTIVAKYLIDFPRTTELELVIKGNLIQALGAGVSTSTTDWKHKPSIQDIYITYGNILQVIGNTLQAISTGTELRGGEAQTLNVVGSWIQAIGAVMAAIGQSQ</sequence>
<comment type="caution">
    <text evidence="1">The sequence shown here is derived from an EMBL/GenBank/DDBJ whole genome shotgun (WGS) entry which is preliminary data.</text>
</comment>
<reference evidence="1" key="1">
    <citation type="submission" date="2022-06" db="EMBL/GenBank/DDBJ databases">
        <title>Aquibacillus sp. a new bacterium isolated from soil saline samples.</title>
        <authorList>
            <person name="Galisteo C."/>
            <person name="De La Haba R."/>
            <person name="Sanchez-Porro C."/>
            <person name="Ventosa A."/>
        </authorList>
    </citation>
    <scope>NUCLEOTIDE SEQUENCE</scope>
    <source>
        <strain evidence="1">JCM 12387</strain>
    </source>
</reference>
<gene>
    <name evidence="1" type="ORF">NC661_04110</name>
</gene>
<dbReference type="AlphaFoldDB" id="A0A9X4AH26"/>
<dbReference type="EMBL" id="JAMQJZ010000002">
    <property type="protein sequence ID" value="MDC3419546.1"/>
    <property type="molecule type" value="Genomic_DNA"/>
</dbReference>
<accession>A0A9X4AH26</accession>
<keyword evidence="2" id="KW-1185">Reference proteome</keyword>
<dbReference type="RefSeq" id="WP_259866879.1">
    <property type="nucleotide sequence ID" value="NZ_JAMQJZ010000002.1"/>
</dbReference>
<protein>
    <submittedName>
        <fullName evidence="1">Uncharacterized protein</fullName>
    </submittedName>
</protein>
<organism evidence="1 2">
    <name type="scientific">Aquibacillus koreensis</name>
    <dbReference type="NCBI Taxonomy" id="279446"/>
    <lineage>
        <taxon>Bacteria</taxon>
        <taxon>Bacillati</taxon>
        <taxon>Bacillota</taxon>
        <taxon>Bacilli</taxon>
        <taxon>Bacillales</taxon>
        <taxon>Bacillaceae</taxon>
        <taxon>Aquibacillus</taxon>
    </lineage>
</organism>
<dbReference type="InterPro" id="IPR054224">
    <property type="entry name" value="DUF6944"/>
</dbReference>
<proteinExistence type="predicted"/>
<evidence type="ECO:0000313" key="1">
    <source>
        <dbReference type="EMBL" id="MDC3419546.1"/>
    </source>
</evidence>
<dbReference type="Proteomes" id="UP001145072">
    <property type="component" value="Unassembled WGS sequence"/>
</dbReference>